<evidence type="ECO:0000313" key="2">
    <source>
        <dbReference type="Proteomes" id="UP000314294"/>
    </source>
</evidence>
<dbReference type="EMBL" id="SRLO01016872">
    <property type="protein sequence ID" value="TNN23945.1"/>
    <property type="molecule type" value="Genomic_DNA"/>
</dbReference>
<reference evidence="1 2" key="1">
    <citation type="submission" date="2019-03" db="EMBL/GenBank/DDBJ databases">
        <title>First draft genome of Liparis tanakae, snailfish: a comprehensive survey of snailfish specific genes.</title>
        <authorList>
            <person name="Kim W."/>
            <person name="Song I."/>
            <person name="Jeong J.-H."/>
            <person name="Kim D."/>
            <person name="Kim S."/>
            <person name="Ryu S."/>
            <person name="Song J.Y."/>
            <person name="Lee S.K."/>
        </authorList>
    </citation>
    <scope>NUCLEOTIDE SEQUENCE [LARGE SCALE GENOMIC DNA]</scope>
    <source>
        <tissue evidence="1">Muscle</tissue>
    </source>
</reference>
<dbReference type="Proteomes" id="UP000314294">
    <property type="component" value="Unassembled WGS sequence"/>
</dbReference>
<keyword evidence="2" id="KW-1185">Reference proteome</keyword>
<evidence type="ECO:0000313" key="1">
    <source>
        <dbReference type="EMBL" id="TNN23945.1"/>
    </source>
</evidence>
<sequence length="69" mass="7422">MDFSRAWIHFSSSGLRTGRATGLQTVRRAEGDGCSSALISRWSSALFSVVPSPRLSHSVAGAARLSCRR</sequence>
<protein>
    <submittedName>
        <fullName evidence="1">Uncharacterized protein</fullName>
    </submittedName>
</protein>
<comment type="caution">
    <text evidence="1">The sequence shown here is derived from an EMBL/GenBank/DDBJ whole genome shotgun (WGS) entry which is preliminary data.</text>
</comment>
<proteinExistence type="predicted"/>
<organism evidence="1 2">
    <name type="scientific">Liparis tanakae</name>
    <name type="common">Tanaka's snailfish</name>
    <dbReference type="NCBI Taxonomy" id="230148"/>
    <lineage>
        <taxon>Eukaryota</taxon>
        <taxon>Metazoa</taxon>
        <taxon>Chordata</taxon>
        <taxon>Craniata</taxon>
        <taxon>Vertebrata</taxon>
        <taxon>Euteleostomi</taxon>
        <taxon>Actinopterygii</taxon>
        <taxon>Neopterygii</taxon>
        <taxon>Teleostei</taxon>
        <taxon>Neoteleostei</taxon>
        <taxon>Acanthomorphata</taxon>
        <taxon>Eupercaria</taxon>
        <taxon>Perciformes</taxon>
        <taxon>Cottioidei</taxon>
        <taxon>Cottales</taxon>
        <taxon>Liparidae</taxon>
        <taxon>Liparis</taxon>
    </lineage>
</organism>
<accession>A0A4Z2E594</accession>
<dbReference type="AlphaFoldDB" id="A0A4Z2E594"/>
<name>A0A4Z2E594_9TELE</name>
<gene>
    <name evidence="1" type="ORF">EYF80_065932</name>
</gene>